<keyword evidence="5 6" id="KW-0472">Membrane</keyword>
<organism evidence="9 10">
    <name type="scientific">Williamwhitmania taraxaci</name>
    <dbReference type="NCBI Taxonomy" id="1640674"/>
    <lineage>
        <taxon>Bacteria</taxon>
        <taxon>Pseudomonadati</taxon>
        <taxon>Bacteroidota</taxon>
        <taxon>Bacteroidia</taxon>
        <taxon>Bacteroidales</taxon>
        <taxon>Williamwhitmaniaceae</taxon>
        <taxon>Williamwhitmania</taxon>
    </lineage>
</organism>
<evidence type="ECO:0000256" key="2">
    <source>
        <dbReference type="ARBA" id="ARBA00022692"/>
    </source>
</evidence>
<dbReference type="Pfam" id="PF02683">
    <property type="entry name" value="DsbD_TM"/>
    <property type="match status" value="1"/>
</dbReference>
<evidence type="ECO:0000313" key="9">
    <source>
        <dbReference type="EMBL" id="SDB92040.1"/>
    </source>
</evidence>
<reference evidence="9 10" key="1">
    <citation type="submission" date="2016-09" db="EMBL/GenBank/DDBJ databases">
        <authorList>
            <person name="Capua I."/>
            <person name="De Benedictis P."/>
            <person name="Joannis T."/>
            <person name="Lombin L.H."/>
            <person name="Cattoli G."/>
        </authorList>
    </citation>
    <scope>NUCLEOTIDE SEQUENCE [LARGE SCALE GENOMIC DNA]</scope>
    <source>
        <strain evidence="9 10">A7P-90m</strain>
    </source>
</reference>
<keyword evidence="10" id="KW-1185">Reference proteome</keyword>
<feature type="transmembrane region" description="Helical" evidence="6">
    <location>
        <begin position="240"/>
        <end position="260"/>
    </location>
</feature>
<proteinExistence type="predicted"/>
<feature type="domain" description="Cytochrome C biogenesis protein transmembrane" evidence="7">
    <location>
        <begin position="199"/>
        <end position="406"/>
    </location>
</feature>
<dbReference type="RefSeq" id="WP_170829990.1">
    <property type="nucleotide sequence ID" value="NZ_FMYP01000009.1"/>
</dbReference>
<feature type="transmembrane region" description="Helical" evidence="6">
    <location>
        <begin position="356"/>
        <end position="379"/>
    </location>
</feature>
<dbReference type="InterPro" id="IPR036249">
    <property type="entry name" value="Thioredoxin-like_sf"/>
</dbReference>
<dbReference type="InterPro" id="IPR003834">
    <property type="entry name" value="Cyt_c_assmbl_TM_dom"/>
</dbReference>
<dbReference type="EMBL" id="FMYP01000009">
    <property type="protein sequence ID" value="SDB92040.1"/>
    <property type="molecule type" value="Genomic_DNA"/>
</dbReference>
<keyword evidence="3" id="KW-0201">Cytochrome c-type biogenesis</keyword>
<name>A0A1G6HCQ4_9BACT</name>
<sequence>MNRIAFILTFLGACLINQGTYAQEEKTVKWTFSAEAIDNGEVLLHFKAVIDKAWHMYSIDLPEGGPQSTAFNYTEDKGYKLVGKMSFKPAPIEEFDDVFKIKVRYFGGKVEFTQKIQPLGAKTVKGIIEYQTCKEGTCAFNEADFAIAIPEPKAGIVAVATSTDTTNTTVIAPIEEQSNAKLAEVAAPEKEQKSMGAFIIIAILAGLGALLTPCVFPMIPMTVSFFMSNKSTRFGAITQALVFGLSIIFVYTMLGVVVSLPGVGADFTDKIISHWSTNLIFGALFIAFAASLFGVFEIVLPSWMASKTDSKAEKGGLIGAFFLGLTTVIVSLSCVGPFVGALLIESAGGVAIRPVVGMFSFSAAFALPFVLLAAFPSLMKNLPKSGGWLNSVKVVMGFILLAFSLKFILVLNDSFGLTFLSREVFISLWIAIFSLLGLYLLGKIKFKFDSDLKHVGYGRLLMAIFSFAFVAYMIPGLTGAPLKMISGFLPTESENRSVLASQTSPSAIPATLCDAPMYADKLHIANNLAGYFDYDQALACAKKQNKPLFIDFAGHFCANCKLMDANVISDPRILKILTEDFVIVELYTNDKTEIPETEWFTSTFDGKKKTTLGEKNKDIQVGKFRINGLPYYMVIDHNEKPLVEPYPFNENIDSFIEMLEKAKSEFAKRQ</sequence>
<feature type="transmembrane region" description="Helical" evidence="6">
    <location>
        <begin position="195"/>
        <end position="219"/>
    </location>
</feature>
<feature type="domain" description="Thiol:disulfide interchange protein DsbD N-terminal" evidence="8">
    <location>
        <begin position="30"/>
        <end position="145"/>
    </location>
</feature>
<dbReference type="GO" id="GO:0045454">
    <property type="term" value="P:cell redox homeostasis"/>
    <property type="evidence" value="ECO:0007669"/>
    <property type="project" value="TreeGrafter"/>
</dbReference>
<dbReference type="PANTHER" id="PTHR32234:SF0">
    <property type="entry name" value="THIOL:DISULFIDE INTERCHANGE PROTEIN DSBD"/>
    <property type="match status" value="1"/>
</dbReference>
<evidence type="ECO:0000256" key="4">
    <source>
        <dbReference type="ARBA" id="ARBA00022989"/>
    </source>
</evidence>
<dbReference type="InterPro" id="IPR028250">
    <property type="entry name" value="DsbDN"/>
</dbReference>
<dbReference type="Pfam" id="PF13899">
    <property type="entry name" value="Thioredoxin_7"/>
    <property type="match status" value="1"/>
</dbReference>
<dbReference type="Proteomes" id="UP000199452">
    <property type="component" value="Unassembled WGS sequence"/>
</dbReference>
<dbReference type="SUPFAM" id="SSF52833">
    <property type="entry name" value="Thioredoxin-like"/>
    <property type="match status" value="1"/>
</dbReference>
<evidence type="ECO:0000256" key="1">
    <source>
        <dbReference type="ARBA" id="ARBA00004141"/>
    </source>
</evidence>
<gene>
    <name evidence="9" type="ORF">SAMN05216323_100962</name>
</gene>
<keyword evidence="4 6" id="KW-1133">Transmembrane helix</keyword>
<evidence type="ECO:0000256" key="5">
    <source>
        <dbReference type="ARBA" id="ARBA00023136"/>
    </source>
</evidence>
<feature type="transmembrane region" description="Helical" evidence="6">
    <location>
        <begin position="317"/>
        <end position="344"/>
    </location>
</feature>
<dbReference type="AlphaFoldDB" id="A0A1G6HCQ4"/>
<evidence type="ECO:0000259" key="8">
    <source>
        <dbReference type="Pfam" id="PF11412"/>
    </source>
</evidence>
<dbReference type="GO" id="GO:0017004">
    <property type="term" value="P:cytochrome complex assembly"/>
    <property type="evidence" value="ECO:0007669"/>
    <property type="project" value="UniProtKB-KW"/>
</dbReference>
<evidence type="ECO:0000259" key="7">
    <source>
        <dbReference type="Pfam" id="PF02683"/>
    </source>
</evidence>
<accession>A0A1G6HCQ4</accession>
<evidence type="ECO:0000256" key="6">
    <source>
        <dbReference type="SAM" id="Phobius"/>
    </source>
</evidence>
<keyword evidence="2 6" id="KW-0812">Transmembrane</keyword>
<feature type="transmembrane region" description="Helical" evidence="6">
    <location>
        <begin position="391"/>
        <end position="412"/>
    </location>
</feature>
<feature type="transmembrane region" description="Helical" evidence="6">
    <location>
        <begin position="424"/>
        <end position="442"/>
    </location>
</feature>
<evidence type="ECO:0000313" key="10">
    <source>
        <dbReference type="Proteomes" id="UP000199452"/>
    </source>
</evidence>
<dbReference type="Gene3D" id="3.40.30.10">
    <property type="entry name" value="Glutaredoxin"/>
    <property type="match status" value="1"/>
</dbReference>
<dbReference type="GO" id="GO:0015035">
    <property type="term" value="F:protein-disulfide reductase activity"/>
    <property type="evidence" value="ECO:0007669"/>
    <property type="project" value="TreeGrafter"/>
</dbReference>
<comment type="subcellular location">
    <subcellularLocation>
        <location evidence="1">Membrane</location>
        <topology evidence="1">Multi-pass membrane protein</topology>
    </subcellularLocation>
</comment>
<protein>
    <submittedName>
        <fullName evidence="9">Thiol:disulfide interchange protein DsbD</fullName>
    </submittedName>
</protein>
<dbReference type="Pfam" id="PF11412">
    <property type="entry name" value="DsbD_N"/>
    <property type="match status" value="1"/>
</dbReference>
<dbReference type="GO" id="GO:0016020">
    <property type="term" value="C:membrane"/>
    <property type="evidence" value="ECO:0007669"/>
    <property type="project" value="UniProtKB-SubCell"/>
</dbReference>
<dbReference type="STRING" id="1640674.SAMN05216323_100962"/>
<feature type="transmembrane region" description="Helical" evidence="6">
    <location>
        <begin position="280"/>
        <end position="305"/>
    </location>
</feature>
<feature type="transmembrane region" description="Helical" evidence="6">
    <location>
        <begin position="454"/>
        <end position="474"/>
    </location>
</feature>
<evidence type="ECO:0000256" key="3">
    <source>
        <dbReference type="ARBA" id="ARBA00022748"/>
    </source>
</evidence>
<dbReference type="PANTHER" id="PTHR32234">
    <property type="entry name" value="THIOL:DISULFIDE INTERCHANGE PROTEIN DSBD"/>
    <property type="match status" value="1"/>
</dbReference>